<dbReference type="PANTHER" id="PTHR36007">
    <property type="entry name" value="TRANSPORT PROTEIN-RELATED"/>
    <property type="match status" value="1"/>
</dbReference>
<gene>
    <name evidence="2" type="ORF">ASZ90_009639</name>
</gene>
<evidence type="ECO:0000256" key="1">
    <source>
        <dbReference type="SAM" id="Phobius"/>
    </source>
</evidence>
<keyword evidence="1" id="KW-0812">Transmembrane</keyword>
<organism evidence="2">
    <name type="scientific">hydrocarbon metagenome</name>
    <dbReference type="NCBI Taxonomy" id="938273"/>
    <lineage>
        <taxon>unclassified sequences</taxon>
        <taxon>metagenomes</taxon>
        <taxon>ecological metagenomes</taxon>
    </lineage>
</organism>
<sequence>MSITAVLLLLFFSAMPFVEARYAIPPAIASGEFTAFEAFAIGFTGNVIPVVFLLLLLDPVSAYLSSRSGLFERFFTWLFTRTRRHTERFERYGALALMPFVAVPLPVTGAWTACAAAFVFGIRFRYALPTIAAGILIAALITTLGTIGVIRGLP</sequence>
<keyword evidence="1" id="KW-1133">Transmembrane helix</keyword>
<comment type="caution">
    <text evidence="2">The sequence shown here is derived from an EMBL/GenBank/DDBJ whole genome shotgun (WGS) entry which is preliminary data.</text>
</comment>
<reference evidence="2" key="1">
    <citation type="journal article" date="2015" name="Proc. Natl. Acad. Sci. U.S.A.">
        <title>Networks of energetic and metabolic interactions define dynamics in microbial communities.</title>
        <authorList>
            <person name="Embree M."/>
            <person name="Liu J.K."/>
            <person name="Al-Bassam M.M."/>
            <person name="Zengler K."/>
        </authorList>
    </citation>
    <scope>NUCLEOTIDE SEQUENCE</scope>
</reference>
<dbReference type="AlphaFoldDB" id="A0A0W8FIA7"/>
<proteinExistence type="predicted"/>
<keyword evidence="1" id="KW-0472">Membrane</keyword>
<dbReference type="EMBL" id="LNQE01001165">
    <property type="protein sequence ID" value="KUG20621.1"/>
    <property type="molecule type" value="Genomic_DNA"/>
</dbReference>
<feature type="transmembrane region" description="Helical" evidence="1">
    <location>
        <begin position="126"/>
        <end position="150"/>
    </location>
</feature>
<feature type="transmembrane region" description="Helical" evidence="1">
    <location>
        <begin position="92"/>
        <end position="120"/>
    </location>
</feature>
<name>A0A0W8FIA7_9ZZZZ</name>
<accession>A0A0W8FIA7</accession>
<evidence type="ECO:0000313" key="2">
    <source>
        <dbReference type="EMBL" id="KUG20621.1"/>
    </source>
</evidence>
<dbReference type="PANTHER" id="PTHR36007:SF2">
    <property type="entry name" value="TRANSPORT PROTEIN-RELATED"/>
    <property type="match status" value="1"/>
</dbReference>
<protein>
    <submittedName>
        <fullName evidence="2">Small multidrug export protein</fullName>
    </submittedName>
</protein>
<dbReference type="InterPro" id="IPR009577">
    <property type="entry name" value="Sm_multidrug_ex"/>
</dbReference>
<dbReference type="Pfam" id="PF06695">
    <property type="entry name" value="Sm_multidrug_ex"/>
    <property type="match status" value="1"/>
</dbReference>
<feature type="transmembrane region" description="Helical" evidence="1">
    <location>
        <begin position="36"/>
        <end position="57"/>
    </location>
</feature>